<evidence type="ECO:0000313" key="2">
    <source>
        <dbReference type="Proteomes" id="UP000189274"/>
    </source>
</evidence>
<evidence type="ECO:0008006" key="3">
    <source>
        <dbReference type="Google" id="ProtNLM"/>
    </source>
</evidence>
<reference evidence="2" key="1">
    <citation type="journal article" date="2017" name="Genome Announc.">
        <title>Genome sequences of Cyberlindnera fabianii 65, Pichia kudriavzevii 129, and Saccharomyces cerevisiae 131 isolated from fermented masau fruits in Zimbabwe.</title>
        <authorList>
            <person name="van Rijswijck I.M.H."/>
            <person name="Derks M.F.L."/>
            <person name="Abee T."/>
            <person name="de Ridder D."/>
            <person name="Smid E.J."/>
        </authorList>
    </citation>
    <scope>NUCLEOTIDE SEQUENCE [LARGE SCALE GENOMIC DNA]</scope>
    <source>
        <strain evidence="2">129</strain>
    </source>
</reference>
<accession>A0A1V2LIU4</accession>
<organism evidence="1 2">
    <name type="scientific">Pichia kudriavzevii</name>
    <name type="common">Yeast</name>
    <name type="synonym">Issatchenkia orientalis</name>
    <dbReference type="NCBI Taxonomy" id="4909"/>
    <lineage>
        <taxon>Eukaryota</taxon>
        <taxon>Fungi</taxon>
        <taxon>Dikarya</taxon>
        <taxon>Ascomycota</taxon>
        <taxon>Saccharomycotina</taxon>
        <taxon>Pichiomycetes</taxon>
        <taxon>Pichiales</taxon>
        <taxon>Pichiaceae</taxon>
        <taxon>Pichia</taxon>
    </lineage>
</organism>
<proteinExistence type="predicted"/>
<evidence type="ECO:0000313" key="1">
    <source>
        <dbReference type="EMBL" id="ONH71720.1"/>
    </source>
</evidence>
<gene>
    <name evidence="1" type="ORF">BOH78_4284</name>
</gene>
<sequence>MDFLPQFDFDIRYLQGKNNSAADALSRYPYNHENNLTLAKIKLALLELT</sequence>
<name>A0A1V2LIU4_PICKU</name>
<dbReference type="EMBL" id="MQVM01000029">
    <property type="protein sequence ID" value="ONH71720.1"/>
    <property type="molecule type" value="Genomic_DNA"/>
</dbReference>
<dbReference type="AlphaFoldDB" id="A0A1V2LIU4"/>
<protein>
    <recommendedName>
        <fullName evidence="3">Reverse transcriptase RNase H-like domain-containing protein</fullName>
    </recommendedName>
</protein>
<dbReference type="Proteomes" id="UP000189274">
    <property type="component" value="Unassembled WGS sequence"/>
</dbReference>
<comment type="caution">
    <text evidence="1">The sequence shown here is derived from an EMBL/GenBank/DDBJ whole genome shotgun (WGS) entry which is preliminary data.</text>
</comment>